<name>A0ABQ7HA80_DUNSA</name>
<dbReference type="Proteomes" id="UP000815325">
    <property type="component" value="Unassembled WGS sequence"/>
</dbReference>
<keyword evidence="2" id="KW-0240">DNA-directed RNA polymerase</keyword>
<dbReference type="InterPro" id="IPR045113">
    <property type="entry name" value="Rpb7-like"/>
</dbReference>
<keyword evidence="3" id="KW-0804">Transcription</keyword>
<dbReference type="PANTHER" id="PTHR12709">
    <property type="entry name" value="DNA-DIRECTED RNA POLYMERASE II, III"/>
    <property type="match status" value="1"/>
</dbReference>
<comment type="caution">
    <text evidence="5">The sequence shown here is derived from an EMBL/GenBank/DDBJ whole genome shotgun (WGS) entry which is preliminary data.</text>
</comment>
<accession>A0ABQ7HA80</accession>
<protein>
    <submittedName>
        <fullName evidence="5">Uncharacterized protein</fullName>
    </submittedName>
</protein>
<proteinExistence type="predicted"/>
<dbReference type="InterPro" id="IPR036898">
    <property type="entry name" value="RNA_pol_Rpb7-like_N_sf"/>
</dbReference>
<dbReference type="Gene3D" id="3.30.1490.120">
    <property type="entry name" value="RNA polymerase Rpb7-like, N-terminal domain"/>
    <property type="match status" value="1"/>
</dbReference>
<gene>
    <name evidence="5" type="ORF">DUNSADRAFT_8274</name>
</gene>
<dbReference type="PANTHER" id="PTHR12709:SF5">
    <property type="entry name" value="DNA-DIRECTED RNA POLYMERASE I SUBUNIT RPA43"/>
    <property type="match status" value="1"/>
</dbReference>
<comment type="subcellular location">
    <subcellularLocation>
        <location evidence="1">Nucleus</location>
    </subcellularLocation>
</comment>
<reference evidence="5" key="1">
    <citation type="submission" date="2017-08" db="EMBL/GenBank/DDBJ databases">
        <authorList>
            <person name="Polle J.E."/>
            <person name="Barry K."/>
            <person name="Cushman J."/>
            <person name="Schmutz J."/>
            <person name="Tran D."/>
            <person name="Hathwaick L.T."/>
            <person name="Yim W.C."/>
            <person name="Jenkins J."/>
            <person name="Mckie-Krisberg Z.M."/>
            <person name="Prochnik S."/>
            <person name="Lindquist E."/>
            <person name="Dockter R.B."/>
            <person name="Adam C."/>
            <person name="Molina H."/>
            <person name="Bunkerborg J."/>
            <person name="Jin E."/>
            <person name="Buchheim M."/>
            <person name="Magnuson J."/>
        </authorList>
    </citation>
    <scope>NUCLEOTIDE SEQUENCE</scope>
    <source>
        <strain evidence="5">CCAP 19/18</strain>
    </source>
</reference>
<evidence type="ECO:0000313" key="6">
    <source>
        <dbReference type="Proteomes" id="UP000815325"/>
    </source>
</evidence>
<organism evidence="5 6">
    <name type="scientific">Dunaliella salina</name>
    <name type="common">Green alga</name>
    <name type="synonym">Protococcus salinus</name>
    <dbReference type="NCBI Taxonomy" id="3046"/>
    <lineage>
        <taxon>Eukaryota</taxon>
        <taxon>Viridiplantae</taxon>
        <taxon>Chlorophyta</taxon>
        <taxon>core chlorophytes</taxon>
        <taxon>Chlorophyceae</taxon>
        <taxon>CS clade</taxon>
        <taxon>Chlamydomonadales</taxon>
        <taxon>Dunaliellaceae</taxon>
        <taxon>Dunaliella</taxon>
    </lineage>
</organism>
<evidence type="ECO:0000256" key="2">
    <source>
        <dbReference type="ARBA" id="ARBA00022478"/>
    </source>
</evidence>
<evidence type="ECO:0000256" key="4">
    <source>
        <dbReference type="ARBA" id="ARBA00023242"/>
    </source>
</evidence>
<evidence type="ECO:0000256" key="1">
    <source>
        <dbReference type="ARBA" id="ARBA00004123"/>
    </source>
</evidence>
<sequence length="113" mass="12755">MDPGVLKKAHAVFSVDLHPSKLHDVRGGVQEHINTLLMRYNEDFGGVVMCVGNFKVLSDQAPVNLYFPLFRVRVRAPAVVFMPQRGSLLTGRVTKVSEYFECNGITAWWTCWS</sequence>
<keyword evidence="6" id="KW-1185">Reference proteome</keyword>
<keyword evidence="4" id="KW-0539">Nucleus</keyword>
<dbReference type="EMBL" id="MU069438">
    <property type="protein sequence ID" value="KAF5843758.1"/>
    <property type="molecule type" value="Genomic_DNA"/>
</dbReference>
<evidence type="ECO:0000256" key="3">
    <source>
        <dbReference type="ARBA" id="ARBA00023163"/>
    </source>
</evidence>
<evidence type="ECO:0000313" key="5">
    <source>
        <dbReference type="EMBL" id="KAF5843758.1"/>
    </source>
</evidence>